<evidence type="ECO:0000256" key="1">
    <source>
        <dbReference type="SAM" id="MobiDB-lite"/>
    </source>
</evidence>
<dbReference type="OrthoDB" id="6423950at2759"/>
<evidence type="ECO:0000259" key="2">
    <source>
        <dbReference type="SMART" id="SM01155"/>
    </source>
</evidence>
<evidence type="ECO:0000313" key="3">
    <source>
        <dbReference type="Proteomes" id="UP000829291"/>
    </source>
</evidence>
<evidence type="ECO:0000313" key="4">
    <source>
        <dbReference type="RefSeq" id="XP_015519865.1"/>
    </source>
</evidence>
<organism evidence="4">
    <name type="scientific">Neodiprion lecontei</name>
    <name type="common">Redheaded pine sawfly</name>
    <dbReference type="NCBI Taxonomy" id="441921"/>
    <lineage>
        <taxon>Eukaryota</taxon>
        <taxon>Metazoa</taxon>
        <taxon>Ecdysozoa</taxon>
        <taxon>Arthropoda</taxon>
        <taxon>Hexapoda</taxon>
        <taxon>Insecta</taxon>
        <taxon>Pterygota</taxon>
        <taxon>Neoptera</taxon>
        <taxon>Endopterygota</taxon>
        <taxon>Hymenoptera</taxon>
        <taxon>Tenthredinoidea</taxon>
        <taxon>Diprionidae</taxon>
        <taxon>Diprioninae</taxon>
        <taxon>Neodiprion</taxon>
    </lineage>
</organism>
<feature type="region of interest" description="Disordered" evidence="1">
    <location>
        <begin position="192"/>
        <end position="226"/>
    </location>
</feature>
<accession>A0A6J0BZW4</accession>
<dbReference type="SMART" id="SM01155">
    <property type="entry name" value="DUF1713"/>
    <property type="match status" value="1"/>
</dbReference>
<dbReference type="Proteomes" id="UP000829291">
    <property type="component" value="Chromosome 4"/>
</dbReference>
<dbReference type="Pfam" id="PF08213">
    <property type="entry name" value="COX24_C"/>
    <property type="match status" value="1"/>
</dbReference>
<proteinExistence type="predicted"/>
<keyword evidence="3" id="KW-1185">Reference proteome</keyword>
<dbReference type="InParanoid" id="A0A6J0BZW4"/>
<dbReference type="AlphaFoldDB" id="A0A6J0BZW4"/>
<reference evidence="4" key="1">
    <citation type="submission" date="2025-08" db="UniProtKB">
        <authorList>
            <consortium name="RefSeq"/>
        </authorList>
    </citation>
    <scope>IDENTIFICATION</scope>
    <source>
        <tissue evidence="4">Thorax and Abdomen</tissue>
    </source>
</reference>
<gene>
    <name evidence="4" type="primary">LOC107224358</name>
</gene>
<dbReference type="RefSeq" id="XP_015519865.1">
    <property type="nucleotide sequence ID" value="XM_015664379.2"/>
</dbReference>
<feature type="domain" description="Ribosomal protein mS38 C-terminal" evidence="2">
    <location>
        <begin position="123"/>
        <end position="156"/>
    </location>
</feature>
<name>A0A6J0BZW4_NEOLC</name>
<dbReference type="InterPro" id="IPR013177">
    <property type="entry name" value="Ribosomal_mS38_C"/>
</dbReference>
<dbReference type="KEGG" id="nlo:107224358"/>
<protein>
    <submittedName>
        <fullName evidence="4">Uncharacterized protein LOC107224358</fullName>
    </submittedName>
</protein>
<dbReference type="GeneID" id="107224358"/>
<sequence length="226" mass="26151">MAFGLHRLLRQLQISTKRTISSQSYTAKPSSDVFNSLVVSLSTRHNNKVLCLSSNINFTPRSLDLDSNVTTNGINISKIIKCPLLTNLKIIEPPKSVSVDNVEEFPTSSVQLPPTKEHVLEKQAARLIVIRRKKMKKHKLRKLRKKMKFEWAKVRQKREMRKEKAFQAELLAQIAEAEQFDAAKYVMEKLEKAKERPVQKQQRRVFPLRFPNEQPIRPEQLGPVTK</sequence>